<dbReference type="InterPro" id="IPR011333">
    <property type="entry name" value="SKP1/BTB/POZ_sf"/>
</dbReference>
<dbReference type="InterPro" id="IPR000210">
    <property type="entry name" value="BTB/POZ_dom"/>
</dbReference>
<sequence length="404" mass="45907">MSVQDNEQAAGFSWMDPHPLFVVFLVGPDETPFGIQKDFLCAKSTHFRRYFSEQQEDKLENIVHLSEFTSEVFGLAQNFMFTGRLSDISEIQGYDVYIAVWQLGSRLGIEGLCDTALEAMSECRRVTHTIPATPLLVQVWRDTPEGSEIRNLLLTWAAEYIRSSEARSEFSKSLPQEVLSELVVTMSHLNSAPVIQVSNDTSADGTTRRKNVHYLDVEDDNAREHKEKAPKHRHSISSTLPPSAPKTKTERKSNARASLPATKSAKSRKAGVQVNGDFQPTKEQKLSFCSDLLTRMLSGPGFWTRLVKPFRYPVDPVEEGVPDYPDKIKKPMDLETIKTKFDAEQYNEAEEFVADVRQIIDNCFDYWTDKDPMWAAGEKFQKTFEEKYSGMNKWIAKLDGEEPA</sequence>
<comment type="caution">
    <text evidence="6">The sequence shown here is derived from an EMBL/GenBank/DDBJ whole genome shotgun (WGS) entry which is preliminary data.</text>
</comment>
<dbReference type="PANTHER" id="PTHR22880">
    <property type="entry name" value="FALZ-RELATED BROMODOMAIN-CONTAINING PROTEINS"/>
    <property type="match status" value="1"/>
</dbReference>
<dbReference type="Pfam" id="PF00651">
    <property type="entry name" value="BTB"/>
    <property type="match status" value="1"/>
</dbReference>
<dbReference type="EMBL" id="JAGPXC010000001">
    <property type="protein sequence ID" value="KAH6659668.1"/>
    <property type="molecule type" value="Genomic_DNA"/>
</dbReference>
<dbReference type="RefSeq" id="XP_045963799.1">
    <property type="nucleotide sequence ID" value="XM_046106248.1"/>
</dbReference>
<dbReference type="SUPFAM" id="SSF54695">
    <property type="entry name" value="POZ domain"/>
    <property type="match status" value="1"/>
</dbReference>
<keyword evidence="7" id="KW-1185">Reference proteome</keyword>
<dbReference type="Gene3D" id="1.20.920.10">
    <property type="entry name" value="Bromodomain-like"/>
    <property type="match status" value="1"/>
</dbReference>
<evidence type="ECO:0000259" key="4">
    <source>
        <dbReference type="PROSITE" id="PS50014"/>
    </source>
</evidence>
<dbReference type="SMART" id="SM00297">
    <property type="entry name" value="BROMO"/>
    <property type="match status" value="1"/>
</dbReference>
<dbReference type="SUPFAM" id="SSF47370">
    <property type="entry name" value="Bromodomain"/>
    <property type="match status" value="1"/>
</dbReference>
<dbReference type="Proteomes" id="UP000758603">
    <property type="component" value="Unassembled WGS sequence"/>
</dbReference>
<accession>A0A9P8UWG5</accession>
<reference evidence="6" key="1">
    <citation type="journal article" date="2021" name="Nat. Commun.">
        <title>Genetic determinants of endophytism in the Arabidopsis root mycobiome.</title>
        <authorList>
            <person name="Mesny F."/>
            <person name="Miyauchi S."/>
            <person name="Thiergart T."/>
            <person name="Pickel B."/>
            <person name="Atanasova L."/>
            <person name="Karlsson M."/>
            <person name="Huettel B."/>
            <person name="Barry K.W."/>
            <person name="Haridas S."/>
            <person name="Chen C."/>
            <person name="Bauer D."/>
            <person name="Andreopoulos W."/>
            <person name="Pangilinan J."/>
            <person name="LaButti K."/>
            <person name="Riley R."/>
            <person name="Lipzen A."/>
            <person name="Clum A."/>
            <person name="Drula E."/>
            <person name="Henrissat B."/>
            <person name="Kohler A."/>
            <person name="Grigoriev I.V."/>
            <person name="Martin F.M."/>
            <person name="Hacquard S."/>
        </authorList>
    </citation>
    <scope>NUCLEOTIDE SEQUENCE</scope>
    <source>
        <strain evidence="6">MPI-SDFR-AT-0073</strain>
    </source>
</reference>
<feature type="region of interest" description="Disordered" evidence="3">
    <location>
        <begin position="198"/>
        <end position="272"/>
    </location>
</feature>
<dbReference type="GO" id="GO:0006338">
    <property type="term" value="P:chromatin remodeling"/>
    <property type="evidence" value="ECO:0007669"/>
    <property type="project" value="TreeGrafter"/>
</dbReference>
<name>A0A9P8UWG5_9PEZI</name>
<protein>
    <submittedName>
        <fullName evidence="6">Uncharacterized protein</fullName>
    </submittedName>
</protein>
<dbReference type="GO" id="GO:0005634">
    <property type="term" value="C:nucleus"/>
    <property type="evidence" value="ECO:0007669"/>
    <property type="project" value="TreeGrafter"/>
</dbReference>
<proteinExistence type="predicted"/>
<dbReference type="PANTHER" id="PTHR22880:SF225">
    <property type="entry name" value="BROMODOMAIN-CONTAINING PROTEIN BET-1-RELATED"/>
    <property type="match status" value="1"/>
</dbReference>
<evidence type="ECO:0000313" key="6">
    <source>
        <dbReference type="EMBL" id="KAH6659668.1"/>
    </source>
</evidence>
<dbReference type="InterPro" id="IPR036427">
    <property type="entry name" value="Bromodomain-like_sf"/>
</dbReference>
<evidence type="ECO:0000313" key="7">
    <source>
        <dbReference type="Proteomes" id="UP000758603"/>
    </source>
</evidence>
<evidence type="ECO:0000256" key="2">
    <source>
        <dbReference type="PROSITE-ProRule" id="PRU00035"/>
    </source>
</evidence>
<feature type="compositionally biased region" description="Basic and acidic residues" evidence="3">
    <location>
        <begin position="213"/>
        <end position="227"/>
    </location>
</feature>
<evidence type="ECO:0000256" key="1">
    <source>
        <dbReference type="ARBA" id="ARBA00023117"/>
    </source>
</evidence>
<dbReference type="AlphaFoldDB" id="A0A9P8UWG5"/>
<dbReference type="OrthoDB" id="21449at2759"/>
<feature type="domain" description="BTB" evidence="5">
    <location>
        <begin position="20"/>
        <end position="89"/>
    </location>
</feature>
<feature type="domain" description="Bromo" evidence="4">
    <location>
        <begin position="302"/>
        <end position="374"/>
    </location>
</feature>
<dbReference type="Gene3D" id="3.30.710.10">
    <property type="entry name" value="Potassium Channel Kv1.1, Chain A"/>
    <property type="match status" value="1"/>
</dbReference>
<dbReference type="GO" id="GO:0006355">
    <property type="term" value="P:regulation of DNA-templated transcription"/>
    <property type="evidence" value="ECO:0007669"/>
    <property type="project" value="TreeGrafter"/>
</dbReference>
<dbReference type="InterPro" id="IPR050935">
    <property type="entry name" value="Bromo_chromatin_reader"/>
</dbReference>
<organism evidence="6 7">
    <name type="scientific">Truncatella angustata</name>
    <dbReference type="NCBI Taxonomy" id="152316"/>
    <lineage>
        <taxon>Eukaryota</taxon>
        <taxon>Fungi</taxon>
        <taxon>Dikarya</taxon>
        <taxon>Ascomycota</taxon>
        <taxon>Pezizomycotina</taxon>
        <taxon>Sordariomycetes</taxon>
        <taxon>Xylariomycetidae</taxon>
        <taxon>Amphisphaeriales</taxon>
        <taxon>Sporocadaceae</taxon>
        <taxon>Truncatella</taxon>
    </lineage>
</organism>
<dbReference type="GO" id="GO:0000785">
    <property type="term" value="C:chromatin"/>
    <property type="evidence" value="ECO:0007669"/>
    <property type="project" value="TreeGrafter"/>
</dbReference>
<keyword evidence="1 2" id="KW-0103">Bromodomain</keyword>
<dbReference type="InterPro" id="IPR001487">
    <property type="entry name" value="Bromodomain"/>
</dbReference>
<dbReference type="CDD" id="cd18186">
    <property type="entry name" value="BTB_POZ_ZBTB_KLHL-like"/>
    <property type="match status" value="1"/>
</dbReference>
<evidence type="ECO:0000259" key="5">
    <source>
        <dbReference type="PROSITE" id="PS50097"/>
    </source>
</evidence>
<dbReference type="PROSITE" id="PS50014">
    <property type="entry name" value="BROMODOMAIN_2"/>
    <property type="match status" value="1"/>
</dbReference>
<gene>
    <name evidence="6" type="ORF">BKA67DRAFT_652891</name>
</gene>
<dbReference type="PRINTS" id="PR00503">
    <property type="entry name" value="BROMODOMAIN"/>
</dbReference>
<dbReference type="PROSITE" id="PS50097">
    <property type="entry name" value="BTB"/>
    <property type="match status" value="1"/>
</dbReference>
<evidence type="ECO:0000256" key="3">
    <source>
        <dbReference type="SAM" id="MobiDB-lite"/>
    </source>
</evidence>
<dbReference type="Pfam" id="PF00439">
    <property type="entry name" value="Bromodomain"/>
    <property type="match status" value="1"/>
</dbReference>
<dbReference type="GeneID" id="70135139"/>